<dbReference type="Pfam" id="PF13561">
    <property type="entry name" value="adh_short_C2"/>
    <property type="match status" value="1"/>
</dbReference>
<dbReference type="InterPro" id="IPR002347">
    <property type="entry name" value="SDR_fam"/>
</dbReference>
<dbReference type="EMBL" id="BMDX01000003">
    <property type="protein sequence ID" value="GGA70432.1"/>
    <property type="molecule type" value="Genomic_DNA"/>
</dbReference>
<dbReference type="PRINTS" id="PR00081">
    <property type="entry name" value="GDHRDH"/>
</dbReference>
<protein>
    <submittedName>
        <fullName evidence="3">Pteridine reductase</fullName>
    </submittedName>
</protein>
<dbReference type="RefSeq" id="WP_087504711.1">
    <property type="nucleotide sequence ID" value="NZ_BMDX01000003.1"/>
</dbReference>
<comment type="caution">
    <text evidence="3">The sequence shown here is derived from an EMBL/GenBank/DDBJ whole genome shotgun (WGS) entry which is preliminary data.</text>
</comment>
<dbReference type="InterPro" id="IPR036291">
    <property type="entry name" value="NAD(P)-bd_dom_sf"/>
</dbReference>
<keyword evidence="4" id="KW-1185">Reference proteome</keyword>
<dbReference type="OrthoDB" id="9793499at2"/>
<dbReference type="FunFam" id="3.40.50.720:FF:000084">
    <property type="entry name" value="Short-chain dehydrogenase reductase"/>
    <property type="match status" value="1"/>
</dbReference>
<evidence type="ECO:0000313" key="4">
    <source>
        <dbReference type="Proteomes" id="UP000619743"/>
    </source>
</evidence>
<dbReference type="SUPFAM" id="SSF51735">
    <property type="entry name" value="NAD(P)-binding Rossmann-fold domains"/>
    <property type="match status" value="1"/>
</dbReference>
<dbReference type="GO" id="GO:0016491">
    <property type="term" value="F:oxidoreductase activity"/>
    <property type="evidence" value="ECO:0007669"/>
    <property type="project" value="UniProtKB-KW"/>
</dbReference>
<dbReference type="PROSITE" id="PS00061">
    <property type="entry name" value="ADH_SHORT"/>
    <property type="match status" value="1"/>
</dbReference>
<comment type="similarity">
    <text evidence="1">Belongs to the short-chain dehydrogenases/reductases (SDR) family.</text>
</comment>
<reference evidence="4" key="1">
    <citation type="journal article" date="2019" name="Int. J. Syst. Evol. Microbiol.">
        <title>The Global Catalogue of Microorganisms (GCM) 10K type strain sequencing project: providing services to taxonomists for standard genome sequencing and annotation.</title>
        <authorList>
            <consortium name="The Broad Institute Genomics Platform"/>
            <consortium name="The Broad Institute Genome Sequencing Center for Infectious Disease"/>
            <person name="Wu L."/>
            <person name="Ma J."/>
        </authorList>
    </citation>
    <scope>NUCLEOTIDE SEQUENCE [LARGE SCALE GENOMIC DNA]</scope>
    <source>
        <strain evidence="4">CGMCC 1.10130</strain>
    </source>
</reference>
<gene>
    <name evidence="3" type="ORF">GCM10011369_10160</name>
</gene>
<sequence length="243" mass="26313">MTQTQPVVVITGAAKRIGKAIALLFHQQQYHVVIHYNRAETDAFALVHSLNQQRANSASLIGGDLSLPDTYQQLADFVSNKLGRLDVLVNNASNFYPTTVGQCDLNNFHDLMAINAQAPLLLSQQLVPLLNQSQGSIVNLIDIHATKPYRNHAVYCMAKAALASLTKSLALELAPNIRVNGIAPGAILWPQTMTPEQQQQRVKEIPLQQLGAPNDIANAVMFLTTANYITGQILAVDGGASLV</sequence>
<proteinExistence type="inferred from homology"/>
<evidence type="ECO:0000313" key="3">
    <source>
        <dbReference type="EMBL" id="GGA70432.1"/>
    </source>
</evidence>
<dbReference type="Proteomes" id="UP000619743">
    <property type="component" value="Unassembled WGS sequence"/>
</dbReference>
<organism evidence="3 4">
    <name type="scientific">Neiella marina</name>
    <dbReference type="NCBI Taxonomy" id="508461"/>
    <lineage>
        <taxon>Bacteria</taxon>
        <taxon>Pseudomonadati</taxon>
        <taxon>Pseudomonadota</taxon>
        <taxon>Gammaproteobacteria</taxon>
        <taxon>Alteromonadales</taxon>
        <taxon>Echinimonadaceae</taxon>
        <taxon>Neiella</taxon>
    </lineage>
</organism>
<dbReference type="NCBIfam" id="NF006598">
    <property type="entry name" value="PRK09135.1"/>
    <property type="match status" value="1"/>
</dbReference>
<evidence type="ECO:0000256" key="2">
    <source>
        <dbReference type="ARBA" id="ARBA00023002"/>
    </source>
</evidence>
<accession>A0A8J2U3E2</accession>
<keyword evidence="2" id="KW-0560">Oxidoreductase</keyword>
<name>A0A8J2U3E2_9GAMM</name>
<dbReference type="AlphaFoldDB" id="A0A8J2U3E2"/>
<dbReference type="PANTHER" id="PTHR43639">
    <property type="entry name" value="OXIDOREDUCTASE, SHORT-CHAIN DEHYDROGENASE/REDUCTASE FAMILY (AFU_ORTHOLOGUE AFUA_5G02870)"/>
    <property type="match status" value="1"/>
</dbReference>
<dbReference type="PANTHER" id="PTHR43639:SF1">
    <property type="entry name" value="SHORT-CHAIN DEHYDROGENASE_REDUCTASE FAMILY PROTEIN"/>
    <property type="match status" value="1"/>
</dbReference>
<dbReference type="PRINTS" id="PR00080">
    <property type="entry name" value="SDRFAMILY"/>
</dbReference>
<dbReference type="Gene3D" id="3.40.50.720">
    <property type="entry name" value="NAD(P)-binding Rossmann-like Domain"/>
    <property type="match status" value="1"/>
</dbReference>
<evidence type="ECO:0000256" key="1">
    <source>
        <dbReference type="ARBA" id="ARBA00006484"/>
    </source>
</evidence>
<dbReference type="InterPro" id="IPR020904">
    <property type="entry name" value="Sc_DH/Rdtase_CS"/>
</dbReference>